<dbReference type="EMBL" id="KZ305033">
    <property type="protein sequence ID" value="PIA45618.1"/>
    <property type="molecule type" value="Genomic_DNA"/>
</dbReference>
<sequence length="164" mass="17912">MKLALFLLCSLVLFSLLVEIQGIRLEPGLDKLVQQRGNHEEKKDRLFEVESTGGVGNNGFDAEVVLCKDGHCSGRSTRKLITKAPSATTTSKNVKSEGTKVDPKMNHQPTTDHAHGHGGNEENFSVKSSPKPEHGEATTGRYPDIIDIAGMDYSPARRKPPIHN</sequence>
<reference evidence="3 4" key="1">
    <citation type="submission" date="2017-09" db="EMBL/GenBank/DDBJ databases">
        <title>WGS assembly of Aquilegia coerulea Goldsmith.</title>
        <authorList>
            <person name="Hodges S."/>
            <person name="Kramer E."/>
            <person name="Nordborg M."/>
            <person name="Tomkins J."/>
            <person name="Borevitz J."/>
            <person name="Derieg N."/>
            <person name="Yan J."/>
            <person name="Mihaltcheva S."/>
            <person name="Hayes R.D."/>
            <person name="Rokhsar D."/>
        </authorList>
    </citation>
    <scope>NUCLEOTIDE SEQUENCE [LARGE SCALE GENOMIC DNA]</scope>
    <source>
        <strain evidence="4">cv. Goldsmith</strain>
    </source>
</reference>
<dbReference type="OrthoDB" id="1903945at2759"/>
<dbReference type="InParanoid" id="A0A2G5DQ43"/>
<feature type="compositionally biased region" description="Basic and acidic residues" evidence="1">
    <location>
        <begin position="94"/>
        <end position="120"/>
    </location>
</feature>
<keyword evidence="4" id="KW-1185">Reference proteome</keyword>
<dbReference type="Proteomes" id="UP000230069">
    <property type="component" value="Unassembled WGS sequence"/>
</dbReference>
<feature type="region of interest" description="Disordered" evidence="1">
    <location>
        <begin position="83"/>
        <end position="164"/>
    </location>
</feature>
<evidence type="ECO:0000313" key="3">
    <source>
        <dbReference type="EMBL" id="PIA45618.1"/>
    </source>
</evidence>
<evidence type="ECO:0000256" key="2">
    <source>
        <dbReference type="SAM" id="SignalP"/>
    </source>
</evidence>
<keyword evidence="2" id="KW-0732">Signal</keyword>
<name>A0A2G5DQ43_AQUCA</name>
<dbReference type="InterPro" id="IPR049306">
    <property type="entry name" value="GLV1-2"/>
</dbReference>
<feature type="signal peptide" evidence="2">
    <location>
        <begin position="1"/>
        <end position="22"/>
    </location>
</feature>
<proteinExistence type="predicted"/>
<dbReference type="AlphaFoldDB" id="A0A2G5DQ43"/>
<feature type="chain" id="PRO_5013821442" evidence="2">
    <location>
        <begin position="23"/>
        <end position="164"/>
    </location>
</feature>
<evidence type="ECO:0000313" key="4">
    <source>
        <dbReference type="Proteomes" id="UP000230069"/>
    </source>
</evidence>
<evidence type="ECO:0000256" key="1">
    <source>
        <dbReference type="SAM" id="MobiDB-lite"/>
    </source>
</evidence>
<accession>A0A2G5DQ43</accession>
<gene>
    <name evidence="3" type="ORF">AQUCO_01600084v1</name>
</gene>
<organism evidence="3 4">
    <name type="scientific">Aquilegia coerulea</name>
    <name type="common">Rocky mountain columbine</name>
    <dbReference type="NCBI Taxonomy" id="218851"/>
    <lineage>
        <taxon>Eukaryota</taxon>
        <taxon>Viridiplantae</taxon>
        <taxon>Streptophyta</taxon>
        <taxon>Embryophyta</taxon>
        <taxon>Tracheophyta</taxon>
        <taxon>Spermatophyta</taxon>
        <taxon>Magnoliopsida</taxon>
        <taxon>Ranunculales</taxon>
        <taxon>Ranunculaceae</taxon>
        <taxon>Thalictroideae</taxon>
        <taxon>Aquilegia</taxon>
    </lineage>
</organism>
<dbReference type="PANTHER" id="PTHR33743">
    <property type="entry name" value="PROTEIN GOLVEN 6-RELATED"/>
    <property type="match status" value="1"/>
</dbReference>
<dbReference type="Pfam" id="PF21529">
    <property type="entry name" value="GLV1-2"/>
    <property type="match status" value="1"/>
</dbReference>
<dbReference type="PANTHER" id="PTHR33743:SF19">
    <property type="entry name" value="PROTEIN GOLVEN 6"/>
    <property type="match status" value="1"/>
</dbReference>
<protein>
    <submittedName>
        <fullName evidence="3">Uncharacterized protein</fullName>
    </submittedName>
</protein>